<name>A0A0R3W2P4_TAEAS</name>
<dbReference type="GO" id="GO:0006270">
    <property type="term" value="P:DNA replication initiation"/>
    <property type="evidence" value="ECO:0007669"/>
    <property type="project" value="TreeGrafter"/>
</dbReference>
<dbReference type="InterPro" id="IPR032705">
    <property type="entry name" value="ORC4_C"/>
</dbReference>
<evidence type="ECO:0000256" key="7">
    <source>
        <dbReference type="PIRNR" id="PIRNR007858"/>
    </source>
</evidence>
<evidence type="ECO:0000259" key="10">
    <source>
        <dbReference type="Pfam" id="PF14629"/>
    </source>
</evidence>
<evidence type="ECO:0000256" key="2">
    <source>
        <dbReference type="ARBA" id="ARBA00005334"/>
    </source>
</evidence>
<feature type="domain" description="Origin recognition complex subunit 4 C-terminal" evidence="10">
    <location>
        <begin position="272"/>
        <end position="440"/>
    </location>
</feature>
<evidence type="ECO:0000256" key="3">
    <source>
        <dbReference type="ARBA" id="ARBA00019083"/>
    </source>
</evidence>
<keyword evidence="12" id="KW-1185">Reference proteome</keyword>
<feature type="domain" description="Orc1-like AAA ATPase" evidence="9">
    <location>
        <begin position="23"/>
        <end position="198"/>
    </location>
</feature>
<protein>
    <recommendedName>
        <fullName evidence="3 7">Origin recognition complex subunit 4</fullName>
    </recommendedName>
</protein>
<sequence>MESIFNLLRERILSSAHETKYFEKEISRVVHTICDTVVSGVSNSLLIIGRRGSGKSHLLREALEKVKLDSAVKGNLIEAHINGLIHTDDRLALHAIAKQLQRACSDIALKTDLLQYPGENEEMEDGDDSIAAEGTRMRSFADHLQWLLAGLRAGSNTSKALLVVVEEFDLFVVHRNQALLYNLLDVSCHTDGTPICVIGVTCRLDIMELLEKRVKSRFSHRHLHIIPVTAPHITDVSTTGSVGDTDNDGSESDGPGGGRAGPFQRYCLLAASLLRIDDVSLQRLTAKLQPFNRKELADAVARWNVHVEAFFEDDLVRDCLRQTWEVSTCVRKLVNVMALLIARLDSSNPHLNPGDFIDVVSKVCQDAKTSLLLSLSLLELILVTTMVKLHDIHEGQLLNFEIVFSEYSRFCKSNCPAYLYEKRVVSKAMDNLVQLELVVCGREAVANVVTRQRRCHGANRSNIVAAAANLPDQLRRFQPIMCFVSVPSLTACLDAYPGCPIELTQWAHSRTM</sequence>
<gene>
    <name evidence="11" type="ORF">TASK_LOCUS4120</name>
</gene>
<dbReference type="GO" id="GO:0005664">
    <property type="term" value="C:nuclear origin of replication recognition complex"/>
    <property type="evidence" value="ECO:0007669"/>
    <property type="project" value="TreeGrafter"/>
</dbReference>
<dbReference type="STRING" id="60517.A0A0R3W2P4"/>
<dbReference type="Pfam" id="PF13191">
    <property type="entry name" value="AAA_16"/>
    <property type="match status" value="1"/>
</dbReference>
<keyword evidence="4 7" id="KW-0235">DNA replication</keyword>
<dbReference type="Proteomes" id="UP000282613">
    <property type="component" value="Unassembled WGS sequence"/>
</dbReference>
<keyword evidence="6 7" id="KW-0539">Nucleus</keyword>
<accession>A0A0R3W2P4</accession>
<dbReference type="OrthoDB" id="343623at2759"/>
<evidence type="ECO:0000256" key="6">
    <source>
        <dbReference type="ARBA" id="ARBA00023242"/>
    </source>
</evidence>
<evidence type="ECO:0000256" key="1">
    <source>
        <dbReference type="ARBA" id="ARBA00004123"/>
    </source>
</evidence>
<evidence type="ECO:0000313" key="13">
    <source>
        <dbReference type="WBParaSite" id="TASK_0000411901-mRNA-1"/>
    </source>
</evidence>
<dbReference type="InterPro" id="IPR027417">
    <property type="entry name" value="P-loop_NTPase"/>
</dbReference>
<reference evidence="11 12" key="2">
    <citation type="submission" date="2018-11" db="EMBL/GenBank/DDBJ databases">
        <authorList>
            <consortium name="Pathogen Informatics"/>
        </authorList>
    </citation>
    <scope>NUCLEOTIDE SEQUENCE [LARGE SCALE GENOMIC DNA]</scope>
</reference>
<comment type="subcellular location">
    <subcellularLocation>
        <location evidence="1 7">Nucleus</location>
    </subcellularLocation>
</comment>
<dbReference type="GO" id="GO:0003688">
    <property type="term" value="F:DNA replication origin binding"/>
    <property type="evidence" value="ECO:0007669"/>
    <property type="project" value="TreeGrafter"/>
</dbReference>
<evidence type="ECO:0000256" key="5">
    <source>
        <dbReference type="ARBA" id="ARBA00023125"/>
    </source>
</evidence>
<dbReference type="EMBL" id="UYRS01018329">
    <property type="protein sequence ID" value="VDK32896.1"/>
    <property type="molecule type" value="Genomic_DNA"/>
</dbReference>
<evidence type="ECO:0000313" key="12">
    <source>
        <dbReference type="Proteomes" id="UP000282613"/>
    </source>
</evidence>
<dbReference type="Gene3D" id="3.40.50.300">
    <property type="entry name" value="P-loop containing nucleotide triphosphate hydrolases"/>
    <property type="match status" value="1"/>
</dbReference>
<evidence type="ECO:0000259" key="9">
    <source>
        <dbReference type="Pfam" id="PF13191"/>
    </source>
</evidence>
<comment type="function">
    <text evidence="7">Component of the origin recognition complex (ORC) that binds origins of replication.</text>
</comment>
<dbReference type="PANTHER" id="PTHR12087">
    <property type="entry name" value="ORIGIN RECOGNITION COMPLEX SUBUNIT 4"/>
    <property type="match status" value="1"/>
</dbReference>
<evidence type="ECO:0000256" key="8">
    <source>
        <dbReference type="SAM" id="MobiDB-lite"/>
    </source>
</evidence>
<proteinExistence type="inferred from homology"/>
<dbReference type="PIRSF" id="PIRSF007858">
    <property type="entry name" value="ORC4"/>
    <property type="match status" value="1"/>
</dbReference>
<dbReference type="SUPFAM" id="SSF52540">
    <property type="entry name" value="P-loop containing nucleoside triphosphate hydrolases"/>
    <property type="match status" value="1"/>
</dbReference>
<organism evidence="13">
    <name type="scientific">Taenia asiatica</name>
    <name type="common">Asian tapeworm</name>
    <dbReference type="NCBI Taxonomy" id="60517"/>
    <lineage>
        <taxon>Eukaryota</taxon>
        <taxon>Metazoa</taxon>
        <taxon>Spiralia</taxon>
        <taxon>Lophotrochozoa</taxon>
        <taxon>Platyhelminthes</taxon>
        <taxon>Cestoda</taxon>
        <taxon>Eucestoda</taxon>
        <taxon>Cyclophyllidea</taxon>
        <taxon>Taeniidae</taxon>
        <taxon>Taenia</taxon>
    </lineage>
</organism>
<dbReference type="InterPro" id="IPR016527">
    <property type="entry name" value="ORC4"/>
</dbReference>
<dbReference type="WBParaSite" id="TASK_0000411901-mRNA-1">
    <property type="protein sequence ID" value="TASK_0000411901-mRNA-1"/>
    <property type="gene ID" value="TASK_0000411901"/>
</dbReference>
<comment type="similarity">
    <text evidence="2 7">Belongs to the ORC4 family.</text>
</comment>
<dbReference type="InterPro" id="IPR041664">
    <property type="entry name" value="AAA_16"/>
</dbReference>
<dbReference type="AlphaFoldDB" id="A0A0R3W2P4"/>
<dbReference type="PANTHER" id="PTHR12087:SF0">
    <property type="entry name" value="ORIGIN RECOGNITION COMPLEX SUBUNIT 4"/>
    <property type="match status" value="1"/>
</dbReference>
<dbReference type="Pfam" id="PF14629">
    <property type="entry name" value="ORC4_C"/>
    <property type="match status" value="1"/>
</dbReference>
<evidence type="ECO:0000313" key="11">
    <source>
        <dbReference type="EMBL" id="VDK32896.1"/>
    </source>
</evidence>
<evidence type="ECO:0000256" key="4">
    <source>
        <dbReference type="ARBA" id="ARBA00022705"/>
    </source>
</evidence>
<keyword evidence="5 7" id="KW-0238">DNA-binding</keyword>
<reference evidence="13" key="1">
    <citation type="submission" date="2017-02" db="UniProtKB">
        <authorList>
            <consortium name="WormBaseParasite"/>
        </authorList>
    </citation>
    <scope>IDENTIFICATION</scope>
</reference>
<feature type="region of interest" description="Disordered" evidence="8">
    <location>
        <begin position="236"/>
        <end position="259"/>
    </location>
</feature>